<dbReference type="GO" id="GO:0000030">
    <property type="term" value="F:mannosyltransferase activity"/>
    <property type="evidence" value="ECO:0007669"/>
    <property type="project" value="TreeGrafter"/>
</dbReference>
<feature type="transmembrane region" description="Helical" evidence="8">
    <location>
        <begin position="463"/>
        <end position="483"/>
    </location>
</feature>
<feature type="transmembrane region" description="Helical" evidence="8">
    <location>
        <begin position="95"/>
        <end position="113"/>
    </location>
</feature>
<feature type="transmembrane region" description="Helical" evidence="8">
    <location>
        <begin position="440"/>
        <end position="457"/>
    </location>
</feature>
<keyword evidence="10" id="KW-1185">Reference proteome</keyword>
<name>A0A8J4SYJ8_9TREM</name>
<evidence type="ECO:0000256" key="3">
    <source>
        <dbReference type="ARBA" id="ARBA00022676"/>
    </source>
</evidence>
<feature type="transmembrane region" description="Helical" evidence="8">
    <location>
        <begin position="12"/>
        <end position="27"/>
    </location>
</feature>
<evidence type="ECO:0000256" key="6">
    <source>
        <dbReference type="ARBA" id="ARBA00022989"/>
    </source>
</evidence>
<dbReference type="PANTHER" id="PTHR31488">
    <property type="entry name" value="DPY-19-LIKE 1, LIKE (H. SAPIENS)"/>
    <property type="match status" value="1"/>
</dbReference>
<dbReference type="OrthoDB" id="6019623at2759"/>
<reference evidence="9" key="1">
    <citation type="submission" date="2019-05" db="EMBL/GenBank/DDBJ databases">
        <title>Annotation for the trematode Paragonimus heterotremus.</title>
        <authorList>
            <person name="Choi Y.-J."/>
        </authorList>
    </citation>
    <scope>NUCLEOTIDE SEQUENCE</scope>
    <source>
        <strain evidence="9">LC</strain>
    </source>
</reference>
<accession>A0A8J4SYJ8</accession>
<dbReference type="EMBL" id="LUCH01018658">
    <property type="protein sequence ID" value="KAF5394408.1"/>
    <property type="molecule type" value="Genomic_DNA"/>
</dbReference>
<organism evidence="9 10">
    <name type="scientific">Paragonimus heterotremus</name>
    <dbReference type="NCBI Taxonomy" id="100268"/>
    <lineage>
        <taxon>Eukaryota</taxon>
        <taxon>Metazoa</taxon>
        <taxon>Spiralia</taxon>
        <taxon>Lophotrochozoa</taxon>
        <taxon>Platyhelminthes</taxon>
        <taxon>Trematoda</taxon>
        <taxon>Digenea</taxon>
        <taxon>Plagiorchiida</taxon>
        <taxon>Troglotremata</taxon>
        <taxon>Troglotrematidae</taxon>
        <taxon>Paragonimus</taxon>
    </lineage>
</organism>
<protein>
    <submittedName>
        <fullName evidence="9">Uncharacterized protein</fullName>
    </submittedName>
</protein>
<proteinExistence type="inferred from homology"/>
<evidence type="ECO:0000256" key="5">
    <source>
        <dbReference type="ARBA" id="ARBA00022692"/>
    </source>
</evidence>
<evidence type="ECO:0000256" key="7">
    <source>
        <dbReference type="ARBA" id="ARBA00023136"/>
    </source>
</evidence>
<comment type="caution">
    <text evidence="9">The sequence shown here is derived from an EMBL/GenBank/DDBJ whole genome shotgun (WGS) entry which is preliminary data.</text>
</comment>
<dbReference type="Pfam" id="PF10034">
    <property type="entry name" value="Dpy19"/>
    <property type="match status" value="2"/>
</dbReference>
<evidence type="ECO:0000256" key="1">
    <source>
        <dbReference type="ARBA" id="ARBA00004141"/>
    </source>
</evidence>
<comment type="similarity">
    <text evidence="2">Belongs to the dpy-19 family.</text>
</comment>
<sequence>MLSLIYHNIAQFRLPVFLPLIVLHTVLSDSVPFSKQLWCLTLWLGLGLSAFYLSDSSMARVRGTLTAGQNHHLAGEKDDTRESVGHSRLWRHERAPWILVLCLSVFFGSLHWLHVTTLHENDLFYSHLSSKERELTFRTESGFYYSYFKQIILSPNLRTAWESLVHDTRTEVPRCLNLSSNPVFQRGSEPCTKLNAMQRFNLYPELILAIAYRFAHSYGLLSSECYQVTRDVPSNPIALVVNPNSFEMFTYNNVSAPLIASQTLGIAGRSVISCVGRGEPSYFYIGAVFMLAALIPFALVWSGWIIASAGVRRQSTGSMWLPVWGAVLPVSAYFFNHREATRVQWVQPLRENFGYPFFTLQQAWLLHMILRSPSDFISPSAATVYCFLLLGFQLPWQFAQFALATQVSSLFAAACLTTVFHAHEKPDSDRRNLVLSLNRIRTAVFVHLLALIINFALQFGNGLLISSGYFAGLIGALFGLWALDRQVMNAKLWRKEIPTHRVVLSFLIWPLAVAIGLTVFPGLVITRFLYPTPASAHDGGHILDLLREKLQLHGTFRTFHTRMYTCAAEFDFIGVSLKSSLVVVVISSLIYQ</sequence>
<dbReference type="Proteomes" id="UP000748531">
    <property type="component" value="Unassembled WGS sequence"/>
</dbReference>
<dbReference type="GO" id="GO:0005637">
    <property type="term" value="C:nuclear inner membrane"/>
    <property type="evidence" value="ECO:0007669"/>
    <property type="project" value="TreeGrafter"/>
</dbReference>
<keyword evidence="3" id="KW-0328">Glycosyltransferase</keyword>
<dbReference type="PANTHER" id="PTHR31488:SF1">
    <property type="entry name" value="C-MANNOSYLTRANSFERASE DPY19L1"/>
    <property type="match status" value="1"/>
</dbReference>
<feature type="transmembrane region" description="Helical" evidence="8">
    <location>
        <begin position="401"/>
        <end position="420"/>
    </location>
</feature>
<dbReference type="InterPro" id="IPR018732">
    <property type="entry name" value="Dpy-19/Dpy-19-like"/>
</dbReference>
<feature type="transmembrane region" description="Helical" evidence="8">
    <location>
        <begin position="377"/>
        <end position="395"/>
    </location>
</feature>
<evidence type="ECO:0000313" key="9">
    <source>
        <dbReference type="EMBL" id="KAF5394408.1"/>
    </source>
</evidence>
<feature type="transmembrane region" description="Helical" evidence="8">
    <location>
        <begin position="33"/>
        <end position="53"/>
    </location>
</feature>
<keyword evidence="7 8" id="KW-0472">Membrane</keyword>
<comment type="subcellular location">
    <subcellularLocation>
        <location evidence="1">Membrane</location>
        <topology evidence="1">Multi-pass membrane protein</topology>
    </subcellularLocation>
</comment>
<gene>
    <name evidence="9" type="ORF">PHET_11601</name>
</gene>
<keyword evidence="6 8" id="KW-1133">Transmembrane helix</keyword>
<evidence type="ECO:0000256" key="2">
    <source>
        <dbReference type="ARBA" id="ARBA00008744"/>
    </source>
</evidence>
<feature type="transmembrane region" description="Helical" evidence="8">
    <location>
        <begin position="503"/>
        <end position="525"/>
    </location>
</feature>
<keyword evidence="4" id="KW-0808">Transferase</keyword>
<keyword evidence="5 8" id="KW-0812">Transmembrane</keyword>
<feature type="transmembrane region" description="Helical" evidence="8">
    <location>
        <begin position="319"/>
        <end position="335"/>
    </location>
</feature>
<feature type="transmembrane region" description="Helical" evidence="8">
    <location>
        <begin position="282"/>
        <end position="307"/>
    </location>
</feature>
<evidence type="ECO:0000256" key="4">
    <source>
        <dbReference type="ARBA" id="ARBA00022679"/>
    </source>
</evidence>
<evidence type="ECO:0000256" key="8">
    <source>
        <dbReference type="SAM" id="Phobius"/>
    </source>
</evidence>
<evidence type="ECO:0000313" key="10">
    <source>
        <dbReference type="Proteomes" id="UP000748531"/>
    </source>
</evidence>
<dbReference type="AlphaFoldDB" id="A0A8J4SYJ8"/>
<feature type="transmembrane region" description="Helical" evidence="8">
    <location>
        <begin position="572"/>
        <end position="591"/>
    </location>
</feature>